<feature type="transmembrane region" description="Helical" evidence="5">
    <location>
        <begin position="42"/>
        <end position="62"/>
    </location>
</feature>
<evidence type="ECO:0000313" key="8">
    <source>
        <dbReference type="Proteomes" id="UP000024635"/>
    </source>
</evidence>
<dbReference type="EMBL" id="JARK01001421">
    <property type="protein sequence ID" value="EYC04892.1"/>
    <property type="molecule type" value="Genomic_DNA"/>
</dbReference>
<evidence type="ECO:0000313" key="7">
    <source>
        <dbReference type="EMBL" id="EYC04892.1"/>
    </source>
</evidence>
<comment type="subcellular location">
    <subcellularLocation>
        <location evidence="1">Membrane</location>
    </subcellularLocation>
</comment>
<dbReference type="GO" id="GO:0016020">
    <property type="term" value="C:membrane"/>
    <property type="evidence" value="ECO:0007669"/>
    <property type="project" value="UniProtKB-SubCell"/>
</dbReference>
<evidence type="ECO:0000259" key="6">
    <source>
        <dbReference type="PROSITE" id="PS50262"/>
    </source>
</evidence>
<dbReference type="Gene3D" id="1.20.1070.10">
    <property type="entry name" value="Rhodopsin 7-helix transmembrane proteins"/>
    <property type="match status" value="1"/>
</dbReference>
<dbReference type="InterPro" id="IPR017452">
    <property type="entry name" value="GPCR_Rhodpsn_7TM"/>
</dbReference>
<proteinExistence type="predicted"/>
<dbReference type="GO" id="GO:0008528">
    <property type="term" value="F:G protein-coupled peptide receptor activity"/>
    <property type="evidence" value="ECO:0007669"/>
    <property type="project" value="InterPro"/>
</dbReference>
<evidence type="ECO:0000256" key="1">
    <source>
        <dbReference type="ARBA" id="ARBA00004370"/>
    </source>
</evidence>
<evidence type="ECO:0000256" key="4">
    <source>
        <dbReference type="ARBA" id="ARBA00023136"/>
    </source>
</evidence>
<dbReference type="STRING" id="53326.A0A016TQH1"/>
<dbReference type="Proteomes" id="UP000024635">
    <property type="component" value="Unassembled WGS sequence"/>
</dbReference>
<dbReference type="OrthoDB" id="10011262at2759"/>
<keyword evidence="8" id="KW-1185">Reference proteome</keyword>
<feature type="transmembrane region" description="Helical" evidence="5">
    <location>
        <begin position="158"/>
        <end position="178"/>
    </location>
</feature>
<feature type="domain" description="G-protein coupled receptors family 1 profile" evidence="6">
    <location>
        <begin position="54"/>
        <end position="338"/>
    </location>
</feature>
<accession>A0A016TQH1</accession>
<name>A0A016TQH1_9BILA</name>
<dbReference type="CDD" id="cd14978">
    <property type="entry name" value="7tmA_FMRFamide_R-like"/>
    <property type="match status" value="1"/>
</dbReference>
<dbReference type="AlphaFoldDB" id="A0A016TQH1"/>
<evidence type="ECO:0000256" key="5">
    <source>
        <dbReference type="SAM" id="Phobius"/>
    </source>
</evidence>
<protein>
    <recommendedName>
        <fullName evidence="6">G-protein coupled receptors family 1 profile domain-containing protein</fullName>
    </recommendedName>
</protein>
<evidence type="ECO:0000256" key="2">
    <source>
        <dbReference type="ARBA" id="ARBA00022692"/>
    </source>
</evidence>
<evidence type="ECO:0000256" key="3">
    <source>
        <dbReference type="ARBA" id="ARBA00022989"/>
    </source>
</evidence>
<dbReference type="InterPro" id="IPR000276">
    <property type="entry name" value="GPCR_Rhodpsn"/>
</dbReference>
<feature type="transmembrane region" description="Helical" evidence="5">
    <location>
        <begin position="317"/>
        <end position="340"/>
    </location>
</feature>
<feature type="transmembrane region" description="Helical" evidence="5">
    <location>
        <begin position="220"/>
        <end position="248"/>
    </location>
</feature>
<dbReference type="InterPro" id="IPR019427">
    <property type="entry name" value="7TM_GPCR_serpentine_rcpt_Srw"/>
</dbReference>
<feature type="transmembrane region" description="Helical" evidence="5">
    <location>
        <begin position="74"/>
        <end position="95"/>
    </location>
</feature>
<keyword evidence="4 5" id="KW-0472">Membrane</keyword>
<dbReference type="Pfam" id="PF10324">
    <property type="entry name" value="7TM_GPCR_Srw"/>
    <property type="match status" value="1"/>
</dbReference>
<organism evidence="7 8">
    <name type="scientific">Ancylostoma ceylanicum</name>
    <dbReference type="NCBI Taxonomy" id="53326"/>
    <lineage>
        <taxon>Eukaryota</taxon>
        <taxon>Metazoa</taxon>
        <taxon>Ecdysozoa</taxon>
        <taxon>Nematoda</taxon>
        <taxon>Chromadorea</taxon>
        <taxon>Rhabditida</taxon>
        <taxon>Rhabditina</taxon>
        <taxon>Rhabditomorpha</taxon>
        <taxon>Strongyloidea</taxon>
        <taxon>Ancylostomatidae</taxon>
        <taxon>Ancylostomatinae</taxon>
        <taxon>Ancylostoma</taxon>
    </lineage>
</organism>
<reference evidence="8" key="1">
    <citation type="journal article" date="2015" name="Nat. Genet.">
        <title>The genome and transcriptome of the zoonotic hookworm Ancylostoma ceylanicum identify infection-specific gene families.</title>
        <authorList>
            <person name="Schwarz E.M."/>
            <person name="Hu Y."/>
            <person name="Antoshechkin I."/>
            <person name="Miller M.M."/>
            <person name="Sternberg P.W."/>
            <person name="Aroian R.V."/>
        </authorList>
    </citation>
    <scope>NUCLEOTIDE SEQUENCE</scope>
    <source>
        <strain evidence="8">HY135</strain>
    </source>
</reference>
<keyword evidence="3 5" id="KW-1133">Transmembrane helix</keyword>
<dbReference type="PROSITE" id="PS50262">
    <property type="entry name" value="G_PROTEIN_RECEP_F1_2"/>
    <property type="match status" value="1"/>
</dbReference>
<dbReference type="SUPFAM" id="SSF81321">
    <property type="entry name" value="Family A G protein-coupled receptor-like"/>
    <property type="match status" value="1"/>
</dbReference>
<feature type="transmembrane region" description="Helical" evidence="5">
    <location>
        <begin position="115"/>
        <end position="137"/>
    </location>
</feature>
<dbReference type="PANTHER" id="PTHR46895:SF4">
    <property type="entry name" value="G-PROTEIN COUPLED RECEPTORS FAMILY 1 PROFILE DOMAIN-CONTAINING PROTEIN"/>
    <property type="match status" value="1"/>
</dbReference>
<keyword evidence="2 5" id="KW-0812">Transmembrane</keyword>
<gene>
    <name evidence="7" type="primary">Acey_s0085.g1847</name>
    <name evidence="7" type="synonym">Acey-F40A3.7</name>
    <name evidence="7" type="ORF">Y032_0085g1847</name>
</gene>
<dbReference type="PANTHER" id="PTHR46895">
    <property type="entry name" value="PROTEIN CBG20548-RELATED"/>
    <property type="match status" value="1"/>
</dbReference>
<sequence>MLYAISKRVMFTDMAANFSHVCLTEKQQMMNGTPLEYNLQRYVYPAIALFGILGNVLNLTVLLNKSMRSRANTFLATLAFADIIFLSLLFPNILANYSFFTFNYYFRYFYFHTKVHLISLANWCSAVAIWCVIAVCGDRLVGIRSPLYARSTWSWWKLPAVIMFIVAVAGGLTFYQHFEYYCLVRSYCNETQLYSRCLPVYSVSWFGKRENPFSPAFQQLISLCVLVYALTMIILPIILLTMLNLMLLCALRKRQKHLAVCADATERRNNESQMQKTEHRVTLTVTFIVTMFTLTNGPSALMHLIRTAYNLKQQDLYDLTMICSTLVICGKASNFILFCLGSRHFRLRLIRLTQRKVHRKIGRVSMLPAQLPSLFGFMQFLCNRDDTSSTMVQQESLSGTLLTNTMGRAIARRQSCPSKKSSTIGTPCKSRNLSTADIYRPLVRDLSKDFGSHC</sequence>
<comment type="caution">
    <text evidence="7">The sequence shown here is derived from an EMBL/GenBank/DDBJ whole genome shotgun (WGS) entry which is preliminary data.</text>
</comment>
<dbReference type="PRINTS" id="PR00237">
    <property type="entry name" value="GPCRRHODOPSN"/>
</dbReference>
<feature type="transmembrane region" description="Helical" evidence="5">
    <location>
        <begin position="281"/>
        <end position="305"/>
    </location>
</feature>